<dbReference type="Gene3D" id="1.20.1560.10">
    <property type="entry name" value="ABC transporter type 1, transmembrane domain"/>
    <property type="match status" value="1"/>
</dbReference>
<comment type="caution">
    <text evidence="6">The sequence shown here is derived from an EMBL/GenBank/DDBJ whole genome shotgun (WGS) entry which is preliminary data.</text>
</comment>
<gene>
    <name evidence="6" type="ORF">M8006_17080</name>
</gene>
<keyword evidence="2 5" id="KW-0812">Transmembrane</keyword>
<dbReference type="Proteomes" id="UP001165308">
    <property type="component" value="Unassembled WGS sequence"/>
</dbReference>
<dbReference type="EMBL" id="JAMJPJ010000051">
    <property type="protein sequence ID" value="MCL7931669.1"/>
    <property type="molecule type" value="Genomic_DNA"/>
</dbReference>
<comment type="subcellular location">
    <subcellularLocation>
        <location evidence="1">Cell membrane</location>
        <topology evidence="1">Multi-pass membrane protein</topology>
    </subcellularLocation>
</comment>
<reference evidence="6" key="1">
    <citation type="submission" date="2022-05" db="EMBL/GenBank/DDBJ databases">
        <title>Halomonas geminus sp. nov. and Halomonas llamarensis sp. nov. isolated from high-altitude salars of the Atacama Desert.</title>
        <authorList>
            <person name="Hintersatz C."/>
            <person name="Rojas L.A."/>
            <person name="Wei T.-S."/>
            <person name="Kutschke S."/>
            <person name="Lehmann F."/>
            <person name="Jain R."/>
            <person name="Pollmann K."/>
        </authorList>
    </citation>
    <scope>NUCLEOTIDE SEQUENCE</scope>
    <source>
        <strain evidence="6">ATCHA</strain>
    </source>
</reference>
<organism evidence="6 7">
    <name type="scientific">Halomonas llamarensis</name>
    <dbReference type="NCBI Taxonomy" id="2945104"/>
    <lineage>
        <taxon>Bacteria</taxon>
        <taxon>Pseudomonadati</taxon>
        <taxon>Pseudomonadota</taxon>
        <taxon>Gammaproteobacteria</taxon>
        <taxon>Oceanospirillales</taxon>
        <taxon>Halomonadaceae</taxon>
        <taxon>Halomonas</taxon>
    </lineage>
</organism>
<proteinExistence type="predicted"/>
<keyword evidence="7" id="KW-1185">Reference proteome</keyword>
<dbReference type="RefSeq" id="WP_250084320.1">
    <property type="nucleotide sequence ID" value="NZ_JAMJPJ010000051.1"/>
</dbReference>
<evidence type="ECO:0000256" key="4">
    <source>
        <dbReference type="ARBA" id="ARBA00023136"/>
    </source>
</evidence>
<name>A0ABT0SWI5_9GAMM</name>
<feature type="transmembrane region" description="Helical" evidence="5">
    <location>
        <begin position="171"/>
        <end position="189"/>
    </location>
</feature>
<sequence>MTKNTSNAENQPRASNEHFGVAYDCLRVVLMNRWVVGVLLAALAGKAALEPASAWITKRVFEIAGEPGFEVPDLVSDLGLLFVAIMAGITLFDFVEKLANKAVEVRLIITFQRLYLDGRQDEHGARDISQVIYGCEQAKKAAEVLYKESWKITVSIISVLVWQVSLGPEWIPLMLLSIIPALALAWGFGPGIQWLSSSILDLQSLLAHTTPRAGRAEFDQHQESWFRHSLMLELRKWIVEDGLNIVMWTTLVALILVSWKFDLWLLPDEVALGGTAAFAINARLLAKPLGDIGKVYSRWREAYPAASRVFKPQDWPDMPSENDQQ</sequence>
<keyword evidence="4 5" id="KW-0472">Membrane</keyword>
<evidence type="ECO:0000256" key="3">
    <source>
        <dbReference type="ARBA" id="ARBA00022989"/>
    </source>
</evidence>
<evidence type="ECO:0000256" key="1">
    <source>
        <dbReference type="ARBA" id="ARBA00004651"/>
    </source>
</evidence>
<feature type="transmembrane region" description="Helical" evidence="5">
    <location>
        <begin position="237"/>
        <end position="259"/>
    </location>
</feature>
<evidence type="ECO:0000256" key="2">
    <source>
        <dbReference type="ARBA" id="ARBA00022692"/>
    </source>
</evidence>
<evidence type="ECO:0000313" key="6">
    <source>
        <dbReference type="EMBL" id="MCL7931669.1"/>
    </source>
</evidence>
<keyword evidence="3 5" id="KW-1133">Transmembrane helix</keyword>
<feature type="transmembrane region" description="Helical" evidence="5">
    <location>
        <begin position="78"/>
        <end position="95"/>
    </location>
</feature>
<accession>A0ABT0SWI5</accession>
<evidence type="ECO:0000256" key="5">
    <source>
        <dbReference type="SAM" id="Phobius"/>
    </source>
</evidence>
<dbReference type="SUPFAM" id="SSF90123">
    <property type="entry name" value="ABC transporter transmembrane region"/>
    <property type="match status" value="1"/>
</dbReference>
<evidence type="ECO:0008006" key="8">
    <source>
        <dbReference type="Google" id="ProtNLM"/>
    </source>
</evidence>
<evidence type="ECO:0000313" key="7">
    <source>
        <dbReference type="Proteomes" id="UP001165308"/>
    </source>
</evidence>
<dbReference type="InterPro" id="IPR036640">
    <property type="entry name" value="ABC1_TM_sf"/>
</dbReference>
<protein>
    <recommendedName>
        <fullName evidence="8">ABC transmembrane type-1 domain-containing protein</fullName>
    </recommendedName>
</protein>